<dbReference type="InParanoid" id="A0A1Y2DPS8"/>
<dbReference type="InterPro" id="IPR002227">
    <property type="entry name" value="Tyrosinase_Cu-bd"/>
</dbReference>
<keyword evidence="2" id="KW-0186">Copper</keyword>
<evidence type="ECO:0000256" key="1">
    <source>
        <dbReference type="ARBA" id="ARBA00022723"/>
    </source>
</evidence>
<feature type="domain" description="Tyrosinase copper-binding" evidence="4">
    <location>
        <begin position="241"/>
        <end position="252"/>
    </location>
</feature>
<comment type="caution">
    <text evidence="5">The sequence shown here is derived from an EMBL/GenBank/DDBJ whole genome shotgun (WGS) entry which is preliminary data.</text>
</comment>
<gene>
    <name evidence="5" type="ORF">BCR38DRAFT_487042</name>
</gene>
<dbReference type="AlphaFoldDB" id="A0A1Y2DPS8"/>
<dbReference type="Gene3D" id="1.10.1280.10">
    <property type="entry name" value="Di-copper center containing domain from catechol oxidase"/>
    <property type="match status" value="1"/>
</dbReference>
<evidence type="ECO:0000259" key="4">
    <source>
        <dbReference type="PROSITE" id="PS00498"/>
    </source>
</evidence>
<dbReference type="Pfam" id="PF00264">
    <property type="entry name" value="Tyrosinase"/>
    <property type="match status" value="1"/>
</dbReference>
<accession>A0A1Y2DPS8</accession>
<evidence type="ECO:0000256" key="2">
    <source>
        <dbReference type="ARBA" id="ARBA00023008"/>
    </source>
</evidence>
<dbReference type="PRINTS" id="PR00092">
    <property type="entry name" value="TYROSINASE"/>
</dbReference>
<dbReference type="InterPro" id="IPR008922">
    <property type="entry name" value="Di-copper_centre_dom_sf"/>
</dbReference>
<dbReference type="PROSITE" id="PS00498">
    <property type="entry name" value="TYROSINASE_2"/>
    <property type="match status" value="1"/>
</dbReference>
<dbReference type="EMBL" id="MCFJ01000010">
    <property type="protein sequence ID" value="ORY61288.1"/>
    <property type="molecule type" value="Genomic_DNA"/>
</dbReference>
<dbReference type="PANTHER" id="PTHR11474:SF126">
    <property type="entry name" value="TYROSINASE-LIKE PROTEIN TYR-1-RELATED"/>
    <property type="match status" value="1"/>
</dbReference>
<dbReference type="GO" id="GO:0046872">
    <property type="term" value="F:metal ion binding"/>
    <property type="evidence" value="ECO:0007669"/>
    <property type="project" value="UniProtKB-KW"/>
</dbReference>
<dbReference type="Proteomes" id="UP000193689">
    <property type="component" value="Unassembled WGS sequence"/>
</dbReference>
<evidence type="ECO:0000313" key="5">
    <source>
        <dbReference type="EMBL" id="ORY61288.1"/>
    </source>
</evidence>
<dbReference type="STRING" id="1141098.A0A1Y2DPS8"/>
<name>A0A1Y2DPS8_9PEZI</name>
<feature type="signal peptide" evidence="3">
    <location>
        <begin position="1"/>
        <end position="19"/>
    </location>
</feature>
<keyword evidence="1" id="KW-0479">Metal-binding</keyword>
<dbReference type="GeneID" id="63780316"/>
<dbReference type="SUPFAM" id="SSF48056">
    <property type="entry name" value="Di-copper centre-containing domain"/>
    <property type="match status" value="1"/>
</dbReference>
<evidence type="ECO:0000256" key="3">
    <source>
        <dbReference type="SAM" id="SignalP"/>
    </source>
</evidence>
<reference evidence="5 6" key="1">
    <citation type="submission" date="2016-07" db="EMBL/GenBank/DDBJ databases">
        <title>Pervasive Adenine N6-methylation of Active Genes in Fungi.</title>
        <authorList>
            <consortium name="DOE Joint Genome Institute"/>
            <person name="Mondo S.J."/>
            <person name="Dannebaum R.O."/>
            <person name="Kuo R.C."/>
            <person name="Labutti K."/>
            <person name="Haridas S."/>
            <person name="Kuo A."/>
            <person name="Salamov A."/>
            <person name="Ahrendt S.R."/>
            <person name="Lipzen A."/>
            <person name="Sullivan W."/>
            <person name="Andreopoulos W.B."/>
            <person name="Clum A."/>
            <person name="Lindquist E."/>
            <person name="Daum C."/>
            <person name="Ramamoorthy G.K."/>
            <person name="Gryganskyi A."/>
            <person name="Culley D."/>
            <person name="Magnuson J.K."/>
            <person name="James T.Y."/>
            <person name="O'Malley M.A."/>
            <person name="Stajich J.E."/>
            <person name="Spatafora J.W."/>
            <person name="Visel A."/>
            <person name="Grigoriev I.V."/>
        </authorList>
    </citation>
    <scope>NUCLEOTIDE SEQUENCE [LARGE SCALE GENOMIC DNA]</scope>
    <source>
        <strain evidence="5 6">CBS 129021</strain>
    </source>
</reference>
<proteinExistence type="predicted"/>
<sequence>MRLIRLSVALATLLTFALAAPKPRQNGGCINKTARKPWQMLKPQEKSDYIKAELCLMSSPPKLNIPGAQNRWDELQWNHVIQTNFVHDVGAFLPWHRYYVTVHANLLRDECGYHGPIPYWDETGDADAFGDTDAFSNAAIFKPDAFGGNGVGNGTKNCIANGPFVDTTLHLPKLHQEPVDYCIYRKFNSTSIQRAKQINIDKCFAIQDYTSAWECWHKDPHNGGHSAIGGLMMDVVLSPGDPLFFLHHCWVDAMWHKWQLMDLENRLTDMGGRNILTPEYMKRFDFTYPGPEFTDYSGDPGNVTTLNHVLYMADLAPNVTIGDVMDVGGETICAEYFYNE</sequence>
<dbReference type="OrthoDB" id="6132182at2759"/>
<feature type="chain" id="PRO_5011988232" evidence="3">
    <location>
        <begin position="20"/>
        <end position="340"/>
    </location>
</feature>
<dbReference type="RefSeq" id="XP_040713365.1">
    <property type="nucleotide sequence ID" value="XM_040864104.1"/>
</dbReference>
<evidence type="ECO:0000313" key="6">
    <source>
        <dbReference type="Proteomes" id="UP000193689"/>
    </source>
</evidence>
<dbReference type="GO" id="GO:0016491">
    <property type="term" value="F:oxidoreductase activity"/>
    <property type="evidence" value="ECO:0007669"/>
    <property type="project" value="InterPro"/>
</dbReference>
<keyword evidence="6" id="KW-1185">Reference proteome</keyword>
<protein>
    <submittedName>
        <fullName evidence="5">Amino acid transporter</fullName>
    </submittedName>
</protein>
<organism evidence="5 6">
    <name type="scientific">Pseudomassariella vexata</name>
    <dbReference type="NCBI Taxonomy" id="1141098"/>
    <lineage>
        <taxon>Eukaryota</taxon>
        <taxon>Fungi</taxon>
        <taxon>Dikarya</taxon>
        <taxon>Ascomycota</taxon>
        <taxon>Pezizomycotina</taxon>
        <taxon>Sordariomycetes</taxon>
        <taxon>Xylariomycetidae</taxon>
        <taxon>Amphisphaeriales</taxon>
        <taxon>Pseudomassariaceae</taxon>
        <taxon>Pseudomassariella</taxon>
    </lineage>
</organism>
<dbReference type="PANTHER" id="PTHR11474">
    <property type="entry name" value="TYROSINASE FAMILY MEMBER"/>
    <property type="match status" value="1"/>
</dbReference>
<keyword evidence="3" id="KW-0732">Signal</keyword>
<dbReference type="InterPro" id="IPR050316">
    <property type="entry name" value="Tyrosinase/Hemocyanin"/>
</dbReference>